<dbReference type="eggNOG" id="ENOG5033AQH">
    <property type="taxonomic scope" value="Bacteria"/>
</dbReference>
<reference evidence="2" key="1">
    <citation type="journal article" date="2022" name="G3 (Bethesda)">
        <title>Unveiling the complete genome sequence of Alicyclobacillus acidoterrestris DSM 3922T, a taint-producing strain.</title>
        <authorList>
            <person name="Leonardo I.C."/>
            <person name="Barreto Crespo M.T."/>
            <person name="Gaspar F.B."/>
        </authorList>
    </citation>
    <scope>NUCLEOTIDE SEQUENCE [LARGE SCALE GENOMIC DNA]</scope>
    <source>
        <strain evidence="2">DSM 3922</strain>
    </source>
</reference>
<dbReference type="AlphaFoldDB" id="T0BL10"/>
<gene>
    <name evidence="1" type="ORF">K1I37_13810</name>
</gene>
<accession>A0A9E6ZEA8</accession>
<evidence type="ECO:0000313" key="2">
    <source>
        <dbReference type="Proteomes" id="UP000829401"/>
    </source>
</evidence>
<protein>
    <submittedName>
        <fullName evidence="1">Uncharacterized protein</fullName>
    </submittedName>
</protein>
<dbReference type="Proteomes" id="UP000829401">
    <property type="component" value="Chromosome"/>
</dbReference>
<evidence type="ECO:0000313" key="1">
    <source>
        <dbReference type="EMBL" id="UNO47760.1"/>
    </source>
</evidence>
<proteinExistence type="predicted"/>
<accession>T0BL10</accession>
<name>T0BL10_ALIAG</name>
<keyword evidence="2" id="KW-1185">Reference proteome</keyword>
<dbReference type="STRING" id="1356854.N007_17050"/>
<organism evidence="1 2">
    <name type="scientific">Alicyclobacillus acidoterrestris (strain ATCC 49025 / DSM 3922 / CIP 106132 / NCIMB 13137 / GD3B)</name>
    <dbReference type="NCBI Taxonomy" id="1356854"/>
    <lineage>
        <taxon>Bacteria</taxon>
        <taxon>Bacillati</taxon>
        <taxon>Bacillota</taxon>
        <taxon>Bacilli</taxon>
        <taxon>Bacillales</taxon>
        <taxon>Alicyclobacillaceae</taxon>
        <taxon>Alicyclobacillus</taxon>
    </lineage>
</organism>
<dbReference type="EMBL" id="CP080467">
    <property type="protein sequence ID" value="UNO47760.1"/>
    <property type="molecule type" value="Genomic_DNA"/>
</dbReference>
<sequence length="71" mass="7876">MADSMLAPHETMEVHELLAFKNVCMTKSVTMKALVSDEKLKNLLQTCVSTDKQHIQDLQGLLSRGTSTSIQ</sequence>
<dbReference type="RefSeq" id="WP_021298543.1">
    <property type="nucleotide sequence ID" value="NZ_AURB01000194.1"/>
</dbReference>
<dbReference type="OrthoDB" id="1913674at2"/>
<dbReference type="KEGG" id="aaco:K1I37_13810"/>